<dbReference type="InterPro" id="IPR009003">
    <property type="entry name" value="Peptidase_S1_PA"/>
</dbReference>
<feature type="domain" description="Peptidase S1" evidence="2">
    <location>
        <begin position="25"/>
        <end position="217"/>
    </location>
</feature>
<dbReference type="Pfam" id="PF00089">
    <property type="entry name" value="Trypsin"/>
    <property type="match status" value="2"/>
</dbReference>
<dbReference type="GO" id="GO:0004252">
    <property type="term" value="F:serine-type endopeptidase activity"/>
    <property type="evidence" value="ECO:0007669"/>
    <property type="project" value="InterPro"/>
</dbReference>
<reference evidence="3" key="3">
    <citation type="submission" date="2025-09" db="UniProtKB">
        <authorList>
            <consortium name="Ensembl"/>
        </authorList>
    </citation>
    <scope>IDENTIFICATION</scope>
</reference>
<dbReference type="Gene3D" id="2.40.10.10">
    <property type="entry name" value="Trypsin-like serine proteases"/>
    <property type="match status" value="2"/>
</dbReference>
<dbReference type="InterPro" id="IPR001254">
    <property type="entry name" value="Trypsin_dom"/>
</dbReference>
<dbReference type="OrthoDB" id="10061449at2759"/>
<feature type="chain" id="PRO_5031435804" description="Peptidase S1 domain-containing protein" evidence="1">
    <location>
        <begin position="16"/>
        <end position="219"/>
    </location>
</feature>
<dbReference type="PANTHER" id="PTHR24257:SF17">
    <property type="match status" value="1"/>
</dbReference>
<reference evidence="3" key="1">
    <citation type="submission" date="2021-04" db="EMBL/GenBank/DDBJ databases">
        <authorList>
            <consortium name="Wellcome Sanger Institute Data Sharing"/>
        </authorList>
    </citation>
    <scope>NUCLEOTIDE SEQUENCE [LARGE SCALE GENOMIC DNA]</scope>
</reference>
<sequence>MKFVILALFVAGAYGCGRPTYPPTITGGVDKEEARKHSGPWQVSVQFFQSTDRYVHACAGALISNQWVLTAARCVSFRLSIGKHNLYDNEAVPLSSRLKRASNNIALIKLLNVFLSSEGLTSTLQQGPTPVVDNFICTRPDWMGSLADKNMVCAGGYGTTAGCAADGGSPLNCQNPDGSWTVHGVAVTGSVGCNIPKKPIAFSRVSSYIFWINHVITTH</sequence>
<dbReference type="GO" id="GO:0006508">
    <property type="term" value="P:proteolysis"/>
    <property type="evidence" value="ECO:0007669"/>
    <property type="project" value="UniProtKB-KW"/>
</dbReference>
<evidence type="ECO:0000256" key="1">
    <source>
        <dbReference type="SAM" id="SignalP"/>
    </source>
</evidence>
<dbReference type="PANTHER" id="PTHR24257">
    <property type="entry name" value="CHYMOTRYPSIN-LIKE ELASTASE FAMILY MEMBER"/>
    <property type="match status" value="1"/>
</dbReference>
<accession>A0A3Q1J093</accession>
<protein>
    <recommendedName>
        <fullName evidence="2">Peptidase S1 domain-containing protein</fullName>
    </recommendedName>
</protein>
<proteinExistence type="predicted"/>
<dbReference type="InterPro" id="IPR043504">
    <property type="entry name" value="Peptidase_S1_PA_chymotrypsin"/>
</dbReference>
<dbReference type="GeneTree" id="ENSGT01030000234528"/>
<dbReference type="SUPFAM" id="SSF50494">
    <property type="entry name" value="Trypsin-like serine proteases"/>
    <property type="match status" value="1"/>
</dbReference>
<keyword evidence="1" id="KW-0732">Signal</keyword>
<dbReference type="Proteomes" id="UP000265040">
    <property type="component" value="Chromosome 2"/>
</dbReference>
<name>A0A3Q1J093_ANATE</name>
<evidence type="ECO:0000259" key="2">
    <source>
        <dbReference type="PROSITE" id="PS50240"/>
    </source>
</evidence>
<dbReference type="InParanoid" id="A0A3Q1J093"/>
<dbReference type="CDD" id="cd00190">
    <property type="entry name" value="Tryp_SPc"/>
    <property type="match status" value="1"/>
</dbReference>
<dbReference type="InterPro" id="IPR050850">
    <property type="entry name" value="Peptidase_S1_Elastase_sf"/>
</dbReference>
<feature type="signal peptide" evidence="1">
    <location>
        <begin position="1"/>
        <end position="15"/>
    </location>
</feature>
<dbReference type="GO" id="GO:0005615">
    <property type="term" value="C:extracellular space"/>
    <property type="evidence" value="ECO:0007669"/>
    <property type="project" value="TreeGrafter"/>
</dbReference>
<dbReference type="Ensembl" id="ENSATET00000026665.2">
    <property type="protein sequence ID" value="ENSATEP00000026245.2"/>
    <property type="gene ID" value="ENSATEG00000017933.2"/>
</dbReference>
<evidence type="ECO:0000313" key="3">
    <source>
        <dbReference type="Ensembl" id="ENSATEP00000026245.2"/>
    </source>
</evidence>
<dbReference type="AlphaFoldDB" id="A0A3Q1J093"/>
<dbReference type="PROSITE" id="PS50240">
    <property type="entry name" value="TRYPSIN_DOM"/>
    <property type="match status" value="1"/>
</dbReference>
<dbReference type="PROSITE" id="PS51257">
    <property type="entry name" value="PROKAR_LIPOPROTEIN"/>
    <property type="match status" value="1"/>
</dbReference>
<reference evidence="3" key="2">
    <citation type="submission" date="2025-08" db="UniProtKB">
        <authorList>
            <consortium name="Ensembl"/>
        </authorList>
    </citation>
    <scope>IDENTIFICATION</scope>
</reference>
<keyword evidence="4" id="KW-1185">Reference proteome</keyword>
<organism evidence="3 4">
    <name type="scientific">Anabas testudineus</name>
    <name type="common">Climbing perch</name>
    <name type="synonym">Anthias testudineus</name>
    <dbReference type="NCBI Taxonomy" id="64144"/>
    <lineage>
        <taxon>Eukaryota</taxon>
        <taxon>Metazoa</taxon>
        <taxon>Chordata</taxon>
        <taxon>Craniata</taxon>
        <taxon>Vertebrata</taxon>
        <taxon>Euteleostomi</taxon>
        <taxon>Actinopterygii</taxon>
        <taxon>Neopterygii</taxon>
        <taxon>Teleostei</taxon>
        <taxon>Neoteleostei</taxon>
        <taxon>Acanthomorphata</taxon>
        <taxon>Anabantaria</taxon>
        <taxon>Anabantiformes</taxon>
        <taxon>Anabantoidei</taxon>
        <taxon>Anabantidae</taxon>
        <taxon>Anabas</taxon>
    </lineage>
</organism>
<dbReference type="SMART" id="SM00020">
    <property type="entry name" value="Tryp_SPc"/>
    <property type="match status" value="1"/>
</dbReference>
<evidence type="ECO:0000313" key="4">
    <source>
        <dbReference type="Proteomes" id="UP000265040"/>
    </source>
</evidence>